<dbReference type="GO" id="GO:0008652">
    <property type="term" value="P:amino acid biosynthetic process"/>
    <property type="evidence" value="ECO:0007669"/>
    <property type="project" value="UniProtKB-KW"/>
</dbReference>
<keyword evidence="13" id="KW-1185">Reference proteome</keyword>
<dbReference type="InterPro" id="IPR031322">
    <property type="entry name" value="Shikimate/glucono_kinase"/>
</dbReference>
<evidence type="ECO:0000256" key="7">
    <source>
        <dbReference type="ARBA" id="ARBA00022777"/>
    </source>
</evidence>
<comment type="catalytic activity">
    <reaction evidence="10 11">
        <text>shikimate + ATP = 3-phosphoshikimate + ADP + H(+)</text>
        <dbReference type="Rhea" id="RHEA:13121"/>
        <dbReference type="ChEBI" id="CHEBI:15378"/>
        <dbReference type="ChEBI" id="CHEBI:30616"/>
        <dbReference type="ChEBI" id="CHEBI:36208"/>
        <dbReference type="ChEBI" id="CHEBI:145989"/>
        <dbReference type="ChEBI" id="CHEBI:456216"/>
        <dbReference type="EC" id="2.7.1.71"/>
    </reaction>
</comment>
<dbReference type="PANTHER" id="PTHR21087">
    <property type="entry name" value="SHIKIMATE KINASE"/>
    <property type="match status" value="1"/>
</dbReference>
<dbReference type="GO" id="GO:0009423">
    <property type="term" value="P:chorismate biosynthetic process"/>
    <property type="evidence" value="ECO:0007669"/>
    <property type="project" value="UniProtKB-UniRule"/>
</dbReference>
<dbReference type="GO" id="GO:0000287">
    <property type="term" value="F:magnesium ion binding"/>
    <property type="evidence" value="ECO:0007669"/>
    <property type="project" value="UniProtKB-UniRule"/>
</dbReference>
<dbReference type="RefSeq" id="WP_092924510.1">
    <property type="nucleotide sequence ID" value="NZ_FJTZ01000012.1"/>
</dbReference>
<keyword evidence="4 11" id="KW-0028">Amino-acid biosynthesis</keyword>
<proteinExistence type="inferred from homology"/>
<evidence type="ECO:0000256" key="6">
    <source>
        <dbReference type="ARBA" id="ARBA00022741"/>
    </source>
</evidence>
<dbReference type="InterPro" id="IPR027417">
    <property type="entry name" value="P-loop_NTPase"/>
</dbReference>
<keyword evidence="8 11" id="KW-0067">ATP-binding</keyword>
<evidence type="ECO:0000256" key="1">
    <source>
        <dbReference type="ARBA" id="ARBA00004842"/>
    </source>
</evidence>
<dbReference type="Gene3D" id="3.40.50.300">
    <property type="entry name" value="P-loop containing nucleotide triphosphate hydrolases"/>
    <property type="match status" value="1"/>
</dbReference>
<protein>
    <recommendedName>
        <fullName evidence="3 11">Shikimate kinase</fullName>
        <shortName evidence="11">SK</shortName>
        <ecNumber evidence="3 11">2.7.1.71</ecNumber>
    </recommendedName>
</protein>
<dbReference type="GO" id="GO:0009073">
    <property type="term" value="P:aromatic amino acid family biosynthetic process"/>
    <property type="evidence" value="ECO:0007669"/>
    <property type="project" value="UniProtKB-KW"/>
</dbReference>
<dbReference type="AlphaFoldDB" id="A0A2P2BTG9"/>
<dbReference type="Pfam" id="PF01202">
    <property type="entry name" value="SKI"/>
    <property type="match status" value="1"/>
</dbReference>
<reference evidence="12 13" key="1">
    <citation type="submission" date="2014-09" db="EMBL/GenBank/DDBJ databases">
        <authorList>
            <person name="Hornung B.V."/>
        </authorList>
    </citation>
    <scope>NUCLEOTIDE SEQUENCE [LARGE SCALE GENOMIC DNA]</scope>
    <source>
        <strain evidence="12 13">FRIFI</strain>
    </source>
</reference>
<comment type="pathway">
    <text evidence="1 11">Metabolic intermediate biosynthesis; chorismate biosynthesis; chorismate from D-erythrose 4-phosphate and phosphoenolpyruvate: step 5/7.</text>
</comment>
<dbReference type="GO" id="GO:0004765">
    <property type="term" value="F:shikimate kinase activity"/>
    <property type="evidence" value="ECO:0007669"/>
    <property type="project" value="UniProtKB-UniRule"/>
</dbReference>
<dbReference type="CDD" id="cd00464">
    <property type="entry name" value="SK"/>
    <property type="match status" value="1"/>
</dbReference>
<keyword evidence="6 11" id="KW-0547">Nucleotide-binding</keyword>
<evidence type="ECO:0000256" key="8">
    <source>
        <dbReference type="ARBA" id="ARBA00022840"/>
    </source>
</evidence>
<comment type="function">
    <text evidence="11">Catalyzes the specific phosphorylation of the 3-hydroxyl group of shikimic acid using ATP as a cosubstrate.</text>
</comment>
<dbReference type="EMBL" id="LN650648">
    <property type="protein sequence ID" value="CEI73661.1"/>
    <property type="molecule type" value="Genomic_DNA"/>
</dbReference>
<evidence type="ECO:0000256" key="10">
    <source>
        <dbReference type="ARBA" id="ARBA00048567"/>
    </source>
</evidence>
<accession>A0A2P2BTG9</accession>
<comment type="subunit">
    <text evidence="11">Monomer.</text>
</comment>
<dbReference type="PROSITE" id="PS01128">
    <property type="entry name" value="SHIKIMATE_KINASE"/>
    <property type="match status" value="1"/>
</dbReference>
<keyword evidence="7 11" id="KW-0418">Kinase</keyword>
<keyword evidence="11" id="KW-0460">Magnesium</keyword>
<evidence type="ECO:0000256" key="3">
    <source>
        <dbReference type="ARBA" id="ARBA00012154"/>
    </source>
</evidence>
<feature type="binding site" evidence="11">
    <location>
        <position position="14"/>
    </location>
    <ligand>
        <name>Mg(2+)</name>
        <dbReference type="ChEBI" id="CHEBI:18420"/>
    </ligand>
</feature>
<evidence type="ECO:0000256" key="9">
    <source>
        <dbReference type="ARBA" id="ARBA00023141"/>
    </source>
</evidence>
<evidence type="ECO:0000256" key="2">
    <source>
        <dbReference type="ARBA" id="ARBA00006997"/>
    </source>
</evidence>
<evidence type="ECO:0000256" key="11">
    <source>
        <dbReference type="HAMAP-Rule" id="MF_00109"/>
    </source>
</evidence>
<organism evidence="12 13">
    <name type="scientific">Romboutsia hominis</name>
    <dbReference type="NCBI Taxonomy" id="1507512"/>
    <lineage>
        <taxon>Bacteria</taxon>
        <taxon>Bacillati</taxon>
        <taxon>Bacillota</taxon>
        <taxon>Clostridia</taxon>
        <taxon>Peptostreptococcales</taxon>
        <taxon>Peptostreptococcaceae</taxon>
        <taxon>Romboutsia</taxon>
    </lineage>
</organism>
<feature type="binding site" evidence="11">
    <location>
        <position position="78"/>
    </location>
    <ligand>
        <name>substrate</name>
    </ligand>
</feature>
<dbReference type="HAMAP" id="MF_00109">
    <property type="entry name" value="Shikimate_kinase"/>
    <property type="match status" value="1"/>
</dbReference>
<feature type="binding site" evidence="11">
    <location>
        <begin position="10"/>
        <end position="15"/>
    </location>
    <ligand>
        <name>ATP</name>
        <dbReference type="ChEBI" id="CHEBI:30616"/>
    </ligand>
</feature>
<evidence type="ECO:0000256" key="5">
    <source>
        <dbReference type="ARBA" id="ARBA00022679"/>
    </source>
</evidence>
<keyword evidence="9 11" id="KW-0057">Aromatic amino acid biosynthesis</keyword>
<feature type="binding site" evidence="11">
    <location>
        <position position="117"/>
    </location>
    <ligand>
        <name>ATP</name>
        <dbReference type="ChEBI" id="CHEBI:30616"/>
    </ligand>
</feature>
<keyword evidence="5 11" id="KW-0808">Transferase</keyword>
<keyword evidence="11" id="KW-0479">Metal-binding</keyword>
<dbReference type="InterPro" id="IPR023000">
    <property type="entry name" value="Shikimate_kinase_CS"/>
</dbReference>
<dbReference type="PANTHER" id="PTHR21087:SF16">
    <property type="entry name" value="SHIKIMATE KINASE 1, CHLOROPLASTIC"/>
    <property type="match status" value="1"/>
</dbReference>
<comment type="subcellular location">
    <subcellularLocation>
        <location evidence="11">Cytoplasm</location>
    </subcellularLocation>
</comment>
<dbReference type="PRINTS" id="PR01100">
    <property type="entry name" value="SHIKIMTKNASE"/>
</dbReference>
<keyword evidence="11" id="KW-0963">Cytoplasm</keyword>
<evidence type="ECO:0000313" key="12">
    <source>
        <dbReference type="EMBL" id="CEI73661.1"/>
    </source>
</evidence>
<comment type="cofactor">
    <cofactor evidence="11">
        <name>Mg(2+)</name>
        <dbReference type="ChEBI" id="CHEBI:18420"/>
    </cofactor>
    <text evidence="11">Binds 1 Mg(2+) ion per subunit.</text>
</comment>
<dbReference type="Proteomes" id="UP000245695">
    <property type="component" value="Chromosome 1"/>
</dbReference>
<dbReference type="UniPathway" id="UPA00053">
    <property type="reaction ID" value="UER00088"/>
</dbReference>
<dbReference type="KEGG" id="rhom:FRIFI_2133"/>
<feature type="binding site" evidence="11">
    <location>
        <position position="56"/>
    </location>
    <ligand>
        <name>substrate</name>
    </ligand>
</feature>
<comment type="similarity">
    <text evidence="2 11">Belongs to the shikimate kinase family.</text>
</comment>
<dbReference type="GO" id="GO:0005829">
    <property type="term" value="C:cytosol"/>
    <property type="evidence" value="ECO:0007669"/>
    <property type="project" value="TreeGrafter"/>
</dbReference>
<feature type="binding site" evidence="11">
    <location>
        <position position="32"/>
    </location>
    <ligand>
        <name>substrate</name>
    </ligand>
</feature>
<dbReference type="EC" id="2.7.1.71" evidence="3 11"/>
<comment type="caution">
    <text evidence="11">Lacks conserved residue(s) required for the propagation of feature annotation.</text>
</comment>
<dbReference type="SUPFAM" id="SSF52540">
    <property type="entry name" value="P-loop containing nucleoside triphosphate hydrolases"/>
    <property type="match status" value="1"/>
</dbReference>
<dbReference type="GO" id="GO:0005524">
    <property type="term" value="F:ATP binding"/>
    <property type="evidence" value="ECO:0007669"/>
    <property type="project" value="UniProtKB-UniRule"/>
</dbReference>
<sequence length="168" mass="19094">MRVVIIGFMGSGKSVVGRKLAKELKMEYVDMDTKIEEIEKRSITDIFKEDGEVYFRNVETKLLKDLTTEDNIIISTGGGIVSKNENIDILKNEQNVILLDASVSTIKKNVSNEINKRPLLKESKDVEETIKTLLSERIDKYNKASNIKINVDSKNIDEVVSEILVYIR</sequence>
<evidence type="ECO:0000313" key="13">
    <source>
        <dbReference type="Proteomes" id="UP000245695"/>
    </source>
</evidence>
<gene>
    <name evidence="11" type="primary">aroK</name>
    <name evidence="12" type="ORF">FRIFI_2133</name>
</gene>
<dbReference type="InterPro" id="IPR000623">
    <property type="entry name" value="Shikimate_kinase/TSH1"/>
</dbReference>
<name>A0A2P2BTG9_9FIRM</name>
<feature type="binding site" evidence="11">
    <location>
        <position position="137"/>
    </location>
    <ligand>
        <name>substrate</name>
    </ligand>
</feature>
<evidence type="ECO:0000256" key="4">
    <source>
        <dbReference type="ARBA" id="ARBA00022605"/>
    </source>
</evidence>